<feature type="binding site" evidence="15">
    <location>
        <begin position="90"/>
        <end position="91"/>
    </location>
    <ligand>
        <name>NAD(+)</name>
        <dbReference type="ChEBI" id="CHEBI:57540"/>
    </ligand>
</feature>
<feature type="binding site" evidence="15">
    <location>
        <position position="320"/>
    </location>
    <ligand>
        <name>NAD(+)</name>
        <dbReference type="ChEBI" id="CHEBI:57540"/>
    </ligand>
</feature>
<dbReference type="SUPFAM" id="SSF52113">
    <property type="entry name" value="BRCT domain"/>
    <property type="match status" value="1"/>
</dbReference>
<dbReference type="PATRIC" id="fig|1234595.3.peg.48"/>
<dbReference type="FunFam" id="3.30.470.30:FF:000001">
    <property type="entry name" value="DNA ligase"/>
    <property type="match status" value="1"/>
</dbReference>
<dbReference type="PROSITE" id="PS01055">
    <property type="entry name" value="DNA_LIGASE_N1"/>
    <property type="match status" value="1"/>
</dbReference>
<dbReference type="InterPro" id="IPR036420">
    <property type="entry name" value="BRCT_dom_sf"/>
</dbReference>
<dbReference type="CDD" id="cd00114">
    <property type="entry name" value="LIGANc"/>
    <property type="match status" value="1"/>
</dbReference>
<dbReference type="InterPro" id="IPR013839">
    <property type="entry name" value="DNAligase_adenylation"/>
</dbReference>
<accession>M2U801</accession>
<dbReference type="FunFam" id="2.40.50.140:FF:000012">
    <property type="entry name" value="DNA ligase"/>
    <property type="match status" value="1"/>
</dbReference>
<sequence length="706" mass="77296">MKPKRLPATKKAARSELAALAEQIEAANTAYHQDDDPIMTDAAYDALVARARAIEEAFPEIAGAEAAIGAVGAAPSSRFTKVTHALPMLSLDNAFSAEDMRDFLGRVRRFLSLPDNEPVEILAEPKIDGLAISLRYETGALVQAATRGDGRVGEDITQNVRTIRDIPHQLENVPDVLEVRGEVYMRKADFAELNARQSHAGEKVFANPRNSAAGSLRQLDASITASRPLRFFAYGWGEISARPGTRQSEIMAWLERLGFETTGPVLGDVDAALAMYEDTALKRGDLPFDIDGVVYKVDRLDWQDRLGQVGRAPRWAIAHKFPAERAVTRLERIDVQVGRTGKLTPVARLEPVTVGGVVVTSATLHNEDEIERLDVREGDLVELQRAGDVIPQILKVVTEESDHIDLTVFMPWEHCPVCNAMAVREPGEVDRRCTGGLTCEAQRVERLKHFVQRRAIDIDGLGEQSIRLFFERGWLGSPADIFRLAGRETEISALEGWGAQSVRNLLESIEESRERPLSRFLFALGIRHVGEITARDLARAYRSWSDLEALLDALAQRKNAFEPTLGEGDDKARQRLNESLAADIDVAGIGPEVAAALADFWIETHNRDVVQDLISVMNIQDEVFESKPSSVSGKTIVFTGTLEAISRDEAKAQAERLGAKVSGSVSGKTDIVVAGPGAGSKLKKAESLGLEIIDEAAWLSIVSQAN</sequence>
<evidence type="ECO:0000256" key="13">
    <source>
        <dbReference type="ARBA" id="ARBA00034005"/>
    </source>
</evidence>
<dbReference type="Gene3D" id="6.20.10.30">
    <property type="match status" value="1"/>
</dbReference>
<keyword evidence="10 15" id="KW-0520">NAD</keyword>
<dbReference type="GO" id="GO:0046872">
    <property type="term" value="F:metal ion binding"/>
    <property type="evidence" value="ECO:0007669"/>
    <property type="project" value="UniProtKB-KW"/>
</dbReference>
<dbReference type="InterPro" id="IPR001679">
    <property type="entry name" value="DNA_ligase"/>
</dbReference>
<feature type="active site" description="N6-AMP-lysine intermediate" evidence="15">
    <location>
        <position position="126"/>
    </location>
</feature>
<dbReference type="EC" id="6.5.1.2" evidence="2 15"/>
<keyword evidence="11 15" id="KW-0234">DNA repair</keyword>
<feature type="domain" description="BRCT" evidence="17">
    <location>
        <begin position="626"/>
        <end position="706"/>
    </location>
</feature>
<dbReference type="CDD" id="cd17748">
    <property type="entry name" value="BRCT_DNA_ligase_like"/>
    <property type="match status" value="1"/>
</dbReference>
<evidence type="ECO:0000256" key="11">
    <source>
        <dbReference type="ARBA" id="ARBA00023204"/>
    </source>
</evidence>
<dbReference type="Gene3D" id="3.40.50.10190">
    <property type="entry name" value="BRCT domain"/>
    <property type="match status" value="1"/>
</dbReference>
<feature type="binding site" evidence="15">
    <location>
        <position position="418"/>
    </location>
    <ligand>
        <name>Zn(2+)</name>
        <dbReference type="ChEBI" id="CHEBI:29105"/>
    </ligand>
</feature>
<feature type="binding site" evidence="15">
    <location>
        <position position="296"/>
    </location>
    <ligand>
        <name>NAD(+)</name>
        <dbReference type="ChEBI" id="CHEBI:57540"/>
    </ligand>
</feature>
<feature type="binding site" evidence="15">
    <location>
        <position position="415"/>
    </location>
    <ligand>
        <name>Zn(2+)</name>
        <dbReference type="ChEBI" id="CHEBI:29105"/>
    </ligand>
</feature>
<dbReference type="GO" id="GO:0006281">
    <property type="term" value="P:DNA repair"/>
    <property type="evidence" value="ECO:0007669"/>
    <property type="project" value="UniProtKB-KW"/>
</dbReference>
<comment type="caution">
    <text evidence="18">The sequence shown here is derived from an EMBL/GenBank/DDBJ whole genome shotgun (WGS) entry which is preliminary data.</text>
</comment>
<dbReference type="GO" id="GO:0003911">
    <property type="term" value="F:DNA ligase (NAD+) activity"/>
    <property type="evidence" value="ECO:0007669"/>
    <property type="project" value="UniProtKB-UniRule"/>
</dbReference>
<comment type="function">
    <text evidence="1 15">DNA ligase that catalyzes the formation of phosphodiester linkages between 5'-phosphoryl and 3'-hydroxyl groups in double-stranded DNA using NAD as a coenzyme and as the energy source for the reaction. It is essential for DNA replication and repair of damaged DNA.</text>
</comment>
<dbReference type="AlphaFoldDB" id="M2U801"/>
<evidence type="ECO:0000256" key="4">
    <source>
        <dbReference type="ARBA" id="ARBA00022598"/>
    </source>
</evidence>
<dbReference type="SMART" id="SM00532">
    <property type="entry name" value="LIGANc"/>
    <property type="match status" value="1"/>
</dbReference>
<dbReference type="GO" id="GO:0005829">
    <property type="term" value="C:cytosol"/>
    <property type="evidence" value="ECO:0007669"/>
    <property type="project" value="TreeGrafter"/>
</dbReference>
<dbReference type="PANTHER" id="PTHR23389">
    <property type="entry name" value="CHROMOSOME TRANSMISSION FIDELITY FACTOR 18"/>
    <property type="match status" value="1"/>
</dbReference>
<dbReference type="SMART" id="SM00292">
    <property type="entry name" value="BRCT"/>
    <property type="match status" value="1"/>
</dbReference>
<dbReference type="PROSITE" id="PS01056">
    <property type="entry name" value="DNA_LIGASE_N2"/>
    <property type="match status" value="1"/>
</dbReference>
<feature type="binding site" evidence="15">
    <location>
        <position position="182"/>
    </location>
    <ligand>
        <name>NAD(+)</name>
        <dbReference type="ChEBI" id="CHEBI:57540"/>
    </ligand>
</feature>
<keyword evidence="9 15" id="KW-0460">Magnesium</keyword>
<dbReference type="Pfam" id="PF12826">
    <property type="entry name" value="HHH_2"/>
    <property type="match status" value="1"/>
</dbReference>
<dbReference type="InterPro" id="IPR018239">
    <property type="entry name" value="DNA_ligase_AS"/>
</dbReference>
<keyword evidence="5 15" id="KW-0235">DNA replication</keyword>
<dbReference type="SUPFAM" id="SSF47781">
    <property type="entry name" value="RuvA domain 2-like"/>
    <property type="match status" value="1"/>
</dbReference>
<comment type="similarity">
    <text evidence="14 15">Belongs to the NAD-dependent DNA ligase family. LigA subfamily.</text>
</comment>
<dbReference type="InterPro" id="IPR013840">
    <property type="entry name" value="DNAligase_N"/>
</dbReference>
<evidence type="ECO:0000259" key="17">
    <source>
        <dbReference type="PROSITE" id="PS50172"/>
    </source>
</evidence>
<dbReference type="PANTHER" id="PTHR23389:SF9">
    <property type="entry name" value="DNA LIGASE"/>
    <property type="match status" value="1"/>
</dbReference>
<keyword evidence="12 15" id="KW-0464">Manganese</keyword>
<evidence type="ECO:0000256" key="12">
    <source>
        <dbReference type="ARBA" id="ARBA00023211"/>
    </source>
</evidence>
<evidence type="ECO:0000256" key="1">
    <source>
        <dbReference type="ARBA" id="ARBA00004067"/>
    </source>
</evidence>
<protein>
    <recommendedName>
        <fullName evidence="3 15">DNA ligase</fullName>
        <ecNumber evidence="2 15">6.5.1.2</ecNumber>
    </recommendedName>
    <alternativeName>
        <fullName evidence="15">Polydeoxyribonucleotide synthase [NAD(+)]</fullName>
    </alternativeName>
</protein>
<keyword evidence="6 15" id="KW-0479">Metal-binding</keyword>
<dbReference type="SUPFAM" id="SSF50249">
    <property type="entry name" value="Nucleic acid-binding proteins"/>
    <property type="match status" value="1"/>
</dbReference>
<feature type="binding site" evidence="15">
    <location>
        <position position="439"/>
    </location>
    <ligand>
        <name>Zn(2+)</name>
        <dbReference type="ChEBI" id="CHEBI:29105"/>
    </ligand>
</feature>
<evidence type="ECO:0000256" key="16">
    <source>
        <dbReference type="RuleBase" id="RU000618"/>
    </source>
</evidence>
<comment type="catalytic activity">
    <reaction evidence="13 15 16">
        <text>NAD(+) + (deoxyribonucleotide)n-3'-hydroxyl + 5'-phospho-(deoxyribonucleotide)m = (deoxyribonucleotide)n+m + AMP + beta-nicotinamide D-nucleotide.</text>
        <dbReference type="EC" id="6.5.1.2"/>
    </reaction>
</comment>
<dbReference type="Pfam" id="PF01653">
    <property type="entry name" value="DNA_ligase_aden"/>
    <property type="match status" value="1"/>
</dbReference>
<proteinExistence type="inferred from homology"/>
<dbReference type="InterPro" id="IPR041663">
    <property type="entry name" value="DisA/LigA_HHH"/>
</dbReference>
<dbReference type="PIRSF" id="PIRSF001604">
    <property type="entry name" value="LigA"/>
    <property type="match status" value="1"/>
</dbReference>
<evidence type="ECO:0000256" key="6">
    <source>
        <dbReference type="ARBA" id="ARBA00022723"/>
    </source>
</evidence>
<feature type="binding site" evidence="15">
    <location>
        <position position="124"/>
    </location>
    <ligand>
        <name>NAD(+)</name>
        <dbReference type="ChEBI" id="CHEBI:57540"/>
    </ligand>
</feature>
<gene>
    <name evidence="15" type="primary">ligA</name>
    <name evidence="18" type="ORF">C725_0048</name>
</gene>
<dbReference type="Gene3D" id="3.30.470.30">
    <property type="entry name" value="DNA ligase/mRNA capping enzyme"/>
    <property type="match status" value="1"/>
</dbReference>
<evidence type="ECO:0000313" key="19">
    <source>
        <dbReference type="Proteomes" id="UP000011717"/>
    </source>
</evidence>
<evidence type="ECO:0000256" key="3">
    <source>
        <dbReference type="ARBA" id="ARBA00013308"/>
    </source>
</evidence>
<keyword evidence="7 15" id="KW-0227">DNA damage</keyword>
<dbReference type="InterPro" id="IPR004149">
    <property type="entry name" value="Znf_DNAligase_C4"/>
</dbReference>
<evidence type="ECO:0000256" key="2">
    <source>
        <dbReference type="ARBA" id="ARBA00012722"/>
    </source>
</evidence>
<dbReference type="HAMAP" id="MF_01588">
    <property type="entry name" value="DNA_ligase_A"/>
    <property type="match status" value="1"/>
</dbReference>
<dbReference type="Gene3D" id="1.10.150.20">
    <property type="entry name" value="5' to 3' exonuclease, C-terminal subdomain"/>
    <property type="match status" value="2"/>
</dbReference>
<keyword evidence="4 15" id="KW-0436">Ligase</keyword>
<dbReference type="FunFam" id="1.10.150.20:FF:000007">
    <property type="entry name" value="DNA ligase"/>
    <property type="match status" value="1"/>
</dbReference>
<feature type="binding site" evidence="15">
    <location>
        <position position="147"/>
    </location>
    <ligand>
        <name>NAD(+)</name>
        <dbReference type="ChEBI" id="CHEBI:57540"/>
    </ligand>
</feature>
<evidence type="ECO:0000313" key="18">
    <source>
        <dbReference type="EMBL" id="EMD84118.1"/>
    </source>
</evidence>
<feature type="binding site" evidence="15">
    <location>
        <begin position="41"/>
        <end position="45"/>
    </location>
    <ligand>
        <name>NAD(+)</name>
        <dbReference type="ChEBI" id="CHEBI:57540"/>
    </ligand>
</feature>
<evidence type="ECO:0000256" key="7">
    <source>
        <dbReference type="ARBA" id="ARBA00022763"/>
    </source>
</evidence>
<dbReference type="SUPFAM" id="SSF56091">
    <property type="entry name" value="DNA ligase/mRNA capping enzyme, catalytic domain"/>
    <property type="match status" value="1"/>
</dbReference>
<reference evidence="18 19" key="1">
    <citation type="journal article" date="2013" name="Genome Announc.">
        <title>Draft Genome Sequence of Strain JLT2015T, Belonging to the Family Sphingomonadaceae of the Alphaproteobacteria.</title>
        <authorList>
            <person name="Tang K."/>
            <person name="Liu K."/>
            <person name="Li S."/>
            <person name="Jiao N."/>
        </authorList>
    </citation>
    <scope>NUCLEOTIDE SEQUENCE [LARGE SCALE GENOMIC DNA]</scope>
    <source>
        <strain evidence="18 19">JLT2015</strain>
    </source>
</reference>
<name>M2U801_9SPHN</name>
<dbReference type="EMBL" id="AMRV01000001">
    <property type="protein sequence ID" value="EMD84118.1"/>
    <property type="molecule type" value="Genomic_DNA"/>
</dbReference>
<dbReference type="InterPro" id="IPR001357">
    <property type="entry name" value="BRCT_dom"/>
</dbReference>
<dbReference type="InterPro" id="IPR012340">
    <property type="entry name" value="NA-bd_OB-fold"/>
</dbReference>
<comment type="cofactor">
    <cofactor evidence="15">
        <name>Mg(2+)</name>
        <dbReference type="ChEBI" id="CHEBI:18420"/>
    </cofactor>
    <cofactor evidence="15">
        <name>Mn(2+)</name>
        <dbReference type="ChEBI" id="CHEBI:29035"/>
    </cofactor>
</comment>
<keyword evidence="8 15" id="KW-0862">Zinc</keyword>
<organism evidence="18 19">
    <name type="scientific">Pacificimonas flava</name>
    <dbReference type="NCBI Taxonomy" id="1234595"/>
    <lineage>
        <taxon>Bacteria</taxon>
        <taxon>Pseudomonadati</taxon>
        <taxon>Pseudomonadota</taxon>
        <taxon>Alphaproteobacteria</taxon>
        <taxon>Sphingomonadales</taxon>
        <taxon>Sphingosinicellaceae</taxon>
        <taxon>Pacificimonas</taxon>
    </lineage>
</organism>
<dbReference type="GO" id="GO:0006260">
    <property type="term" value="P:DNA replication"/>
    <property type="evidence" value="ECO:0007669"/>
    <property type="project" value="UniProtKB-KW"/>
</dbReference>
<dbReference type="PROSITE" id="PS50172">
    <property type="entry name" value="BRCT"/>
    <property type="match status" value="1"/>
</dbReference>
<evidence type="ECO:0000256" key="14">
    <source>
        <dbReference type="ARBA" id="ARBA00060881"/>
    </source>
</evidence>
<dbReference type="InterPro" id="IPR010994">
    <property type="entry name" value="RuvA_2-like"/>
</dbReference>
<evidence type="ECO:0000256" key="9">
    <source>
        <dbReference type="ARBA" id="ARBA00022842"/>
    </source>
</evidence>
<keyword evidence="19" id="KW-1185">Reference proteome</keyword>
<evidence type="ECO:0000256" key="8">
    <source>
        <dbReference type="ARBA" id="ARBA00022833"/>
    </source>
</evidence>
<comment type="caution">
    <text evidence="15">Lacks conserved residue(s) required for the propagation of feature annotation.</text>
</comment>
<evidence type="ECO:0000256" key="15">
    <source>
        <dbReference type="HAMAP-Rule" id="MF_01588"/>
    </source>
</evidence>
<dbReference type="Pfam" id="PF03120">
    <property type="entry name" value="OB_DNA_ligase"/>
    <property type="match status" value="1"/>
</dbReference>
<evidence type="ECO:0000256" key="5">
    <source>
        <dbReference type="ARBA" id="ARBA00022705"/>
    </source>
</evidence>
<dbReference type="InterPro" id="IPR004150">
    <property type="entry name" value="NAD_DNA_ligase_OB"/>
</dbReference>
<dbReference type="Gene3D" id="1.10.287.610">
    <property type="entry name" value="Helix hairpin bin"/>
    <property type="match status" value="1"/>
</dbReference>
<dbReference type="Gene3D" id="2.40.50.140">
    <property type="entry name" value="Nucleic acid-binding proteins"/>
    <property type="match status" value="1"/>
</dbReference>
<dbReference type="NCBIfam" id="TIGR00575">
    <property type="entry name" value="dnlj"/>
    <property type="match status" value="1"/>
</dbReference>
<dbReference type="InterPro" id="IPR033136">
    <property type="entry name" value="DNA_ligase_CS"/>
</dbReference>
<dbReference type="Pfam" id="PF03119">
    <property type="entry name" value="DNA_ligase_ZBD"/>
    <property type="match status" value="1"/>
</dbReference>
<dbReference type="NCBIfam" id="NF005932">
    <property type="entry name" value="PRK07956.1"/>
    <property type="match status" value="1"/>
</dbReference>
<dbReference type="Pfam" id="PF00533">
    <property type="entry name" value="BRCT"/>
    <property type="match status" value="1"/>
</dbReference>
<evidence type="ECO:0000256" key="10">
    <source>
        <dbReference type="ARBA" id="ARBA00023027"/>
    </source>
</evidence>
<dbReference type="Proteomes" id="UP000011717">
    <property type="component" value="Unassembled WGS sequence"/>
</dbReference>